<dbReference type="SUPFAM" id="SSF56399">
    <property type="entry name" value="ADP-ribosylation"/>
    <property type="match status" value="1"/>
</dbReference>
<proteinExistence type="predicted"/>
<sequence>MTVTPTLYKIVTETLWQQARQSGVFHGASIDLKDGFIHFSTVDQVKQTAALHFAGQPGLVLVAVDASGFGDKLLFELSRGGDLFPHLYADLPLAAVLWEAQLPLDENGVHIFPELQP</sequence>
<dbReference type="AlphaFoldDB" id="A0A7W6QC49"/>
<evidence type="ECO:0000313" key="2">
    <source>
        <dbReference type="Proteomes" id="UP000524492"/>
    </source>
</evidence>
<evidence type="ECO:0000313" key="1">
    <source>
        <dbReference type="EMBL" id="MBB4194822.1"/>
    </source>
</evidence>
<dbReference type="Proteomes" id="UP000524492">
    <property type="component" value="Unassembled WGS sequence"/>
</dbReference>
<dbReference type="PANTHER" id="PTHR34129:SF1">
    <property type="entry name" value="DUF952 DOMAIN-CONTAINING PROTEIN"/>
    <property type="match status" value="1"/>
</dbReference>
<dbReference type="PANTHER" id="PTHR34129">
    <property type="entry name" value="BLR1139 PROTEIN"/>
    <property type="match status" value="1"/>
</dbReference>
<name>A0A7W6QC49_9HYPH</name>
<comment type="caution">
    <text evidence="1">The sequence shown here is derived from an EMBL/GenBank/DDBJ whole genome shotgun (WGS) entry which is preliminary data.</text>
</comment>
<dbReference type="Gene3D" id="3.20.170.20">
    <property type="entry name" value="Protein of unknown function DUF952"/>
    <property type="match status" value="1"/>
</dbReference>
<keyword evidence="2" id="KW-1185">Reference proteome</keyword>
<dbReference type="RefSeq" id="WP_184459398.1">
    <property type="nucleotide sequence ID" value="NZ_JACIFV010000023.1"/>
</dbReference>
<dbReference type="InterPro" id="IPR009297">
    <property type="entry name" value="DUF952"/>
</dbReference>
<protein>
    <submittedName>
        <fullName evidence="1">Uncharacterized protein (DUF952 family)</fullName>
    </submittedName>
</protein>
<dbReference type="Pfam" id="PF06108">
    <property type="entry name" value="DUF952"/>
    <property type="match status" value="1"/>
</dbReference>
<dbReference type="EMBL" id="JACIFV010000023">
    <property type="protein sequence ID" value="MBB4194822.1"/>
    <property type="molecule type" value="Genomic_DNA"/>
</dbReference>
<reference evidence="1 2" key="1">
    <citation type="submission" date="2020-08" db="EMBL/GenBank/DDBJ databases">
        <title>Genomic Encyclopedia of Type Strains, Phase IV (KMG-V): Genome sequencing to study the core and pangenomes of soil and plant-associated prokaryotes.</title>
        <authorList>
            <person name="Whitman W."/>
        </authorList>
    </citation>
    <scope>NUCLEOTIDE SEQUENCE [LARGE SCALE GENOMIC DNA]</scope>
    <source>
        <strain evidence="1 2">SEMIA 4074</strain>
    </source>
</reference>
<gene>
    <name evidence="1" type="ORF">GGD53_005005</name>
</gene>
<organism evidence="1 2">
    <name type="scientific">Rhizobium aethiopicum</name>
    <dbReference type="NCBI Taxonomy" id="1138170"/>
    <lineage>
        <taxon>Bacteria</taxon>
        <taxon>Pseudomonadati</taxon>
        <taxon>Pseudomonadota</taxon>
        <taxon>Alphaproteobacteria</taxon>
        <taxon>Hyphomicrobiales</taxon>
        <taxon>Rhizobiaceae</taxon>
        <taxon>Rhizobium/Agrobacterium group</taxon>
        <taxon>Rhizobium</taxon>
    </lineage>
</organism>
<accession>A0A7W6QC49</accession>